<keyword evidence="3 5" id="KW-1133">Transmembrane helix</keyword>
<keyword evidence="2 5" id="KW-0812">Transmembrane</keyword>
<evidence type="ECO:0000256" key="4">
    <source>
        <dbReference type="ARBA" id="ARBA00023136"/>
    </source>
</evidence>
<keyword evidence="4 5" id="KW-0472">Membrane</keyword>
<dbReference type="PANTHER" id="PTHR23531:SF1">
    <property type="entry name" value="QUINOLENE RESISTANCE PROTEIN NORA"/>
    <property type="match status" value="1"/>
</dbReference>
<evidence type="ECO:0000256" key="1">
    <source>
        <dbReference type="ARBA" id="ARBA00004651"/>
    </source>
</evidence>
<evidence type="ECO:0000256" key="3">
    <source>
        <dbReference type="ARBA" id="ARBA00022989"/>
    </source>
</evidence>
<dbReference type="Gene3D" id="1.20.1250.20">
    <property type="entry name" value="MFS general substrate transporter like domains"/>
    <property type="match status" value="2"/>
</dbReference>
<feature type="domain" description="Major facilitator superfamily (MFS) profile" evidence="6">
    <location>
        <begin position="208"/>
        <end position="394"/>
    </location>
</feature>
<feature type="transmembrane region" description="Helical" evidence="5">
    <location>
        <begin position="167"/>
        <end position="189"/>
    </location>
</feature>
<proteinExistence type="predicted"/>
<feature type="transmembrane region" description="Helical" evidence="5">
    <location>
        <begin position="369"/>
        <end position="390"/>
    </location>
</feature>
<sequence length="394" mass="40504">MTDVNVKSVWSAPGYIPALIAVAAAFGSWAMLLPVIPVAVLDSSGSPALAGGSTGVFMVATVITQLFMPRVLRRFTYRSVIVMSAVLLGVPALLLSVSMSPAMVFFVSIIRGMGFGAMTVSEAAIIPELVPRKFLGKATGIFGASGGLAQMITLPVGLAVAERFGYFPVWILALLVAAVGAAACFRIPALKGAPAEPKIRGAAPGWIVLVLPALALVLMSGAYSLISNFLPAAIRESGVAENAALGGIVLAVVNLAVMFARLASGAIADRRGAPGALMIPAHLFGAAGMAGFAWCLHADSAPAWIIATAFMYGIGFGLVQNESLLSLYYRCPPSQMSLASTVWNISFDGGQAAGSFLFGFLIVGIGAPWSFAVGAVILLLGLIGALTDFARSPN</sequence>
<evidence type="ECO:0000256" key="5">
    <source>
        <dbReference type="SAM" id="Phobius"/>
    </source>
</evidence>
<dbReference type="GO" id="GO:0005886">
    <property type="term" value="C:plasma membrane"/>
    <property type="evidence" value="ECO:0007669"/>
    <property type="project" value="UniProtKB-SubCell"/>
</dbReference>
<dbReference type="InterPro" id="IPR011701">
    <property type="entry name" value="MFS"/>
</dbReference>
<dbReference type="InterPro" id="IPR036259">
    <property type="entry name" value="MFS_trans_sf"/>
</dbReference>
<feature type="transmembrane region" description="Helical" evidence="5">
    <location>
        <begin position="48"/>
        <end position="68"/>
    </location>
</feature>
<dbReference type="SUPFAM" id="SSF103473">
    <property type="entry name" value="MFS general substrate transporter"/>
    <property type="match status" value="1"/>
</dbReference>
<dbReference type="Pfam" id="PF07690">
    <property type="entry name" value="MFS_1"/>
    <property type="match status" value="1"/>
</dbReference>
<evidence type="ECO:0000259" key="6">
    <source>
        <dbReference type="PROSITE" id="PS50850"/>
    </source>
</evidence>
<keyword evidence="8" id="KW-1185">Reference proteome</keyword>
<feature type="transmembrane region" description="Helical" evidence="5">
    <location>
        <begin position="12"/>
        <end position="36"/>
    </location>
</feature>
<feature type="transmembrane region" description="Helical" evidence="5">
    <location>
        <begin position="201"/>
        <end position="223"/>
    </location>
</feature>
<feature type="transmembrane region" description="Helical" evidence="5">
    <location>
        <begin position="275"/>
        <end position="295"/>
    </location>
</feature>
<accession>A0A2N6T571</accession>
<reference evidence="7 8" key="1">
    <citation type="submission" date="2017-09" db="EMBL/GenBank/DDBJ databases">
        <title>Bacterial strain isolated from the female urinary microbiota.</title>
        <authorList>
            <person name="Thomas-White K."/>
            <person name="Kumar N."/>
            <person name="Forster S."/>
            <person name="Putonti C."/>
            <person name="Lawley T."/>
            <person name="Wolfe A.J."/>
        </authorList>
    </citation>
    <scope>NUCLEOTIDE SEQUENCE [LARGE SCALE GENOMIC DNA]</scope>
    <source>
        <strain evidence="7 8">UMB0792</strain>
    </source>
</reference>
<dbReference type="RefSeq" id="WP_102723858.1">
    <property type="nucleotide sequence ID" value="NZ_PNHG01000006.1"/>
</dbReference>
<feature type="transmembrane region" description="Helical" evidence="5">
    <location>
        <begin position="243"/>
        <end position="263"/>
    </location>
</feature>
<dbReference type="GO" id="GO:0022857">
    <property type="term" value="F:transmembrane transporter activity"/>
    <property type="evidence" value="ECO:0007669"/>
    <property type="project" value="InterPro"/>
</dbReference>
<feature type="transmembrane region" description="Helical" evidence="5">
    <location>
        <begin position="138"/>
        <end position="161"/>
    </location>
</feature>
<organism evidence="7 8">
    <name type="scientific">Corynebacterium tuscaniense</name>
    <dbReference type="NCBI Taxonomy" id="302449"/>
    <lineage>
        <taxon>Bacteria</taxon>
        <taxon>Bacillati</taxon>
        <taxon>Actinomycetota</taxon>
        <taxon>Actinomycetes</taxon>
        <taxon>Mycobacteriales</taxon>
        <taxon>Corynebacteriaceae</taxon>
        <taxon>Corynebacterium</taxon>
    </lineage>
</organism>
<protein>
    <submittedName>
        <fullName evidence="7">MFS transporter</fullName>
    </submittedName>
</protein>
<dbReference type="EMBL" id="PNHG01000006">
    <property type="protein sequence ID" value="PMC64452.1"/>
    <property type="molecule type" value="Genomic_DNA"/>
</dbReference>
<dbReference type="InterPro" id="IPR052714">
    <property type="entry name" value="MFS_Exporter"/>
</dbReference>
<feature type="transmembrane region" description="Helical" evidence="5">
    <location>
        <begin position="80"/>
        <end position="97"/>
    </location>
</feature>
<evidence type="ECO:0000313" key="7">
    <source>
        <dbReference type="EMBL" id="PMC64452.1"/>
    </source>
</evidence>
<name>A0A2N6T571_9CORY</name>
<dbReference type="PROSITE" id="PS50850">
    <property type="entry name" value="MFS"/>
    <property type="match status" value="1"/>
</dbReference>
<evidence type="ECO:0000313" key="8">
    <source>
        <dbReference type="Proteomes" id="UP000235836"/>
    </source>
</evidence>
<evidence type="ECO:0000256" key="2">
    <source>
        <dbReference type="ARBA" id="ARBA00022692"/>
    </source>
</evidence>
<feature type="transmembrane region" description="Helical" evidence="5">
    <location>
        <begin position="301"/>
        <end position="320"/>
    </location>
</feature>
<dbReference type="PANTHER" id="PTHR23531">
    <property type="entry name" value="QUINOLENE RESISTANCE PROTEIN NORA"/>
    <property type="match status" value="1"/>
</dbReference>
<comment type="subcellular location">
    <subcellularLocation>
        <location evidence="1">Cell membrane</location>
        <topology evidence="1">Multi-pass membrane protein</topology>
    </subcellularLocation>
</comment>
<dbReference type="Proteomes" id="UP000235836">
    <property type="component" value="Unassembled WGS sequence"/>
</dbReference>
<dbReference type="InterPro" id="IPR020846">
    <property type="entry name" value="MFS_dom"/>
</dbReference>
<gene>
    <name evidence="7" type="ORF">CJ203_05435</name>
</gene>
<comment type="caution">
    <text evidence="7">The sequence shown here is derived from an EMBL/GenBank/DDBJ whole genome shotgun (WGS) entry which is preliminary data.</text>
</comment>
<dbReference type="AlphaFoldDB" id="A0A2N6T571"/>